<feature type="transmembrane region" description="Helical" evidence="1">
    <location>
        <begin position="42"/>
        <end position="63"/>
    </location>
</feature>
<keyword evidence="1" id="KW-1133">Transmembrane helix</keyword>
<dbReference type="PANTHER" id="PTHR37304:SF1">
    <property type="entry name" value="MEMBRANE PROTEIN"/>
    <property type="match status" value="1"/>
</dbReference>
<dbReference type="PANTHER" id="PTHR37304">
    <property type="entry name" value="MEMBRANE PROTEIN-RELATED"/>
    <property type="match status" value="1"/>
</dbReference>
<dbReference type="Proteomes" id="UP000179164">
    <property type="component" value="Unassembled WGS sequence"/>
</dbReference>
<comment type="caution">
    <text evidence="2">The sequence shown here is derived from an EMBL/GenBank/DDBJ whole genome shotgun (WGS) entry which is preliminary data.</text>
</comment>
<evidence type="ECO:0000256" key="1">
    <source>
        <dbReference type="SAM" id="Phobius"/>
    </source>
</evidence>
<dbReference type="Pfam" id="PF04070">
    <property type="entry name" value="DUF378"/>
    <property type="match status" value="1"/>
</dbReference>
<evidence type="ECO:0000313" key="3">
    <source>
        <dbReference type="Proteomes" id="UP000179164"/>
    </source>
</evidence>
<gene>
    <name evidence="2" type="ORF">A2898_00470</name>
</gene>
<name>A0A1G2B1E1_9BACT</name>
<sequence>MKMNILDWITFILVIIGGLNWGLVGAADFDLVAEIFGADSSIAMVIYILVGISALYMLVMMAMKSKGGMEMKKEAPPQQGSQMN</sequence>
<accession>A0A1G2B1E1</accession>
<organism evidence="2 3">
    <name type="scientific">Candidatus Kerfeldbacteria bacterium RIFCSPLOWO2_01_FULL_48_11</name>
    <dbReference type="NCBI Taxonomy" id="1798543"/>
    <lineage>
        <taxon>Bacteria</taxon>
        <taxon>Candidatus Kerfeldiibacteriota</taxon>
    </lineage>
</organism>
<evidence type="ECO:0000313" key="2">
    <source>
        <dbReference type="EMBL" id="OGY82984.1"/>
    </source>
</evidence>
<keyword evidence="1" id="KW-0812">Transmembrane</keyword>
<protein>
    <recommendedName>
        <fullName evidence="4">DUF378 domain-containing protein</fullName>
    </recommendedName>
</protein>
<reference evidence="2 3" key="1">
    <citation type="journal article" date="2016" name="Nat. Commun.">
        <title>Thousands of microbial genomes shed light on interconnected biogeochemical processes in an aquifer system.</title>
        <authorList>
            <person name="Anantharaman K."/>
            <person name="Brown C.T."/>
            <person name="Hug L.A."/>
            <person name="Sharon I."/>
            <person name="Castelle C.J."/>
            <person name="Probst A.J."/>
            <person name="Thomas B.C."/>
            <person name="Singh A."/>
            <person name="Wilkins M.J."/>
            <person name="Karaoz U."/>
            <person name="Brodie E.L."/>
            <person name="Williams K.H."/>
            <person name="Hubbard S.S."/>
            <person name="Banfield J.F."/>
        </authorList>
    </citation>
    <scope>NUCLEOTIDE SEQUENCE [LARGE SCALE GENOMIC DNA]</scope>
</reference>
<proteinExistence type="predicted"/>
<evidence type="ECO:0008006" key="4">
    <source>
        <dbReference type="Google" id="ProtNLM"/>
    </source>
</evidence>
<dbReference type="InterPro" id="IPR007211">
    <property type="entry name" value="DUF378"/>
</dbReference>
<dbReference type="EMBL" id="MHKE01000016">
    <property type="protein sequence ID" value="OGY82984.1"/>
    <property type="molecule type" value="Genomic_DNA"/>
</dbReference>
<dbReference type="AlphaFoldDB" id="A0A1G2B1E1"/>
<keyword evidence="1" id="KW-0472">Membrane</keyword>